<dbReference type="SUPFAM" id="SSF88713">
    <property type="entry name" value="Glycoside hydrolase/deacetylase"/>
    <property type="match status" value="1"/>
</dbReference>
<dbReference type="CDD" id="cd10979">
    <property type="entry name" value="CE4_PuuE_like"/>
    <property type="match status" value="1"/>
</dbReference>
<dbReference type="Gene3D" id="3.20.20.370">
    <property type="entry name" value="Glycoside hydrolase/deacetylase"/>
    <property type="match status" value="1"/>
</dbReference>
<evidence type="ECO:0000259" key="1">
    <source>
        <dbReference type="Pfam" id="PF01522"/>
    </source>
</evidence>
<feature type="domain" description="NodB homology" evidence="1">
    <location>
        <begin position="81"/>
        <end position="184"/>
    </location>
</feature>
<evidence type="ECO:0000313" key="3">
    <source>
        <dbReference type="Proteomes" id="UP000563601"/>
    </source>
</evidence>
<dbReference type="InterPro" id="IPR011330">
    <property type="entry name" value="Glyco_hydro/deAcase_b/a-brl"/>
</dbReference>
<reference evidence="2 3" key="1">
    <citation type="submission" date="2020-08" db="EMBL/GenBank/DDBJ databases">
        <title>Genomic Encyclopedia of Type Strains, Phase IV (KMG-IV): sequencing the most valuable type-strain genomes for metagenomic binning, comparative biology and taxonomic classification.</title>
        <authorList>
            <person name="Goeker M."/>
        </authorList>
    </citation>
    <scope>NUCLEOTIDE SEQUENCE [LARGE SCALE GENOMIC DNA]</scope>
    <source>
        <strain evidence="2 3">DSM 11525</strain>
    </source>
</reference>
<dbReference type="Proteomes" id="UP000563601">
    <property type="component" value="Unassembled WGS sequence"/>
</dbReference>
<dbReference type="GO" id="GO:0005975">
    <property type="term" value="P:carbohydrate metabolic process"/>
    <property type="evidence" value="ECO:0007669"/>
    <property type="project" value="InterPro"/>
</dbReference>
<dbReference type="AlphaFoldDB" id="A0AA89PEK0"/>
<name>A0AA89PEK0_9GAMM</name>
<dbReference type="EMBL" id="JACHHR010000001">
    <property type="protein sequence ID" value="MBB5210171.1"/>
    <property type="molecule type" value="Genomic_DNA"/>
</dbReference>
<dbReference type="GO" id="GO:0016810">
    <property type="term" value="F:hydrolase activity, acting on carbon-nitrogen (but not peptide) bonds"/>
    <property type="evidence" value="ECO:0007669"/>
    <property type="project" value="InterPro"/>
</dbReference>
<dbReference type="PANTHER" id="PTHR43123">
    <property type="entry name" value="POLYSACCHARIDE DEACETYLASE-RELATED"/>
    <property type="match status" value="1"/>
</dbReference>
<protein>
    <submittedName>
        <fullName evidence="2">Peptidoglycan/xylan/chitin deacetylase (PgdA/CDA1 family)</fullName>
    </submittedName>
</protein>
<accession>A0AA89PEK0</accession>
<evidence type="ECO:0000313" key="2">
    <source>
        <dbReference type="EMBL" id="MBB5210171.1"/>
    </source>
</evidence>
<dbReference type="Pfam" id="PF01522">
    <property type="entry name" value="Polysacc_deac_1"/>
    <property type="match status" value="1"/>
</dbReference>
<sequence>MMTAEHKEKQQKSDPGFYDYWPYHQRPKLTWPNGAKVAFWVAPNIEFYELHPPANPHRKAWPQPNPAVPGYSIRDYGNRVGHMRQMAVLDKYGVRGSISLSTALCDHHPEIIELCRERNWEFFSHGIYNTRYTYGMSAEQEREMIRDSMESIYRHTGQKCAGYLAPALSHSEETLDLFAEVGTELFGNEAGFYTCDLFHDDQPTPIKLRSGKRFVSVPYSLEMNDTIAYVVNKVEPRRYGQMLKDNFDRLYQEGAESGTVMCIPTHNYQVSCPHRLRAFEEALEYITGHSGVWVTTGREIADYYLQHYYDTARADIQAKSASAPSPSPNAKVATP</sequence>
<organism evidence="2 3">
    <name type="scientific">Microbulbifer hydrolyticus</name>
    <dbReference type="NCBI Taxonomy" id="48074"/>
    <lineage>
        <taxon>Bacteria</taxon>
        <taxon>Pseudomonadati</taxon>
        <taxon>Pseudomonadota</taxon>
        <taxon>Gammaproteobacteria</taxon>
        <taxon>Cellvibrionales</taxon>
        <taxon>Microbulbiferaceae</taxon>
        <taxon>Microbulbifer</taxon>
    </lineage>
</organism>
<dbReference type="InterPro" id="IPR002509">
    <property type="entry name" value="NODB_dom"/>
</dbReference>
<gene>
    <name evidence="2" type="ORF">HNQ53_000359</name>
</gene>
<comment type="caution">
    <text evidence="2">The sequence shown here is derived from an EMBL/GenBank/DDBJ whole genome shotgun (WGS) entry which is preliminary data.</text>
</comment>
<proteinExistence type="predicted"/>
<dbReference type="PANTHER" id="PTHR43123:SF4">
    <property type="entry name" value="POLYSACCHARIDE DEACETYLASE"/>
    <property type="match status" value="1"/>
</dbReference>